<dbReference type="InterPro" id="IPR013320">
    <property type="entry name" value="ConA-like_dom_sf"/>
</dbReference>
<keyword evidence="2 6" id="KW-0378">Hydrolase</keyword>
<dbReference type="GO" id="GO:0009044">
    <property type="term" value="F:xylan 1,4-beta-xylosidase activity"/>
    <property type="evidence" value="ECO:0007669"/>
    <property type="project" value="UniProtKB-EC"/>
</dbReference>
<dbReference type="EMBL" id="OFSM01000006">
    <property type="protein sequence ID" value="SOY28690.1"/>
    <property type="molecule type" value="Genomic_DNA"/>
</dbReference>
<dbReference type="Gene3D" id="2.115.10.20">
    <property type="entry name" value="Glycosyl hydrolase domain, family 43"/>
    <property type="match status" value="1"/>
</dbReference>
<evidence type="ECO:0000256" key="6">
    <source>
        <dbReference type="RuleBase" id="RU361187"/>
    </source>
</evidence>
<dbReference type="Proteomes" id="UP000236311">
    <property type="component" value="Unassembled WGS sequence"/>
</dbReference>
<keyword evidence="3 6" id="KW-0326">Glycosidase</keyword>
<feature type="active site" description="Proton donor" evidence="4">
    <location>
        <position position="180"/>
    </location>
</feature>
<protein>
    <submittedName>
        <fullName evidence="8">Beta-xylosidase</fullName>
        <ecNumber evidence="8">3.2.1.37</ecNumber>
    </submittedName>
</protein>
<feature type="domain" description="Beta-xylosidase C-terminal Concanavalin A-like" evidence="7">
    <location>
        <begin position="314"/>
        <end position="511"/>
    </location>
</feature>
<organism evidence="8 9">
    <name type="scientific">Acetatifactor muris</name>
    <dbReference type="NCBI Taxonomy" id="879566"/>
    <lineage>
        <taxon>Bacteria</taxon>
        <taxon>Bacillati</taxon>
        <taxon>Bacillota</taxon>
        <taxon>Clostridia</taxon>
        <taxon>Lachnospirales</taxon>
        <taxon>Lachnospiraceae</taxon>
        <taxon>Acetatifactor</taxon>
    </lineage>
</organism>
<evidence type="ECO:0000313" key="8">
    <source>
        <dbReference type="EMBL" id="SOY28690.1"/>
    </source>
</evidence>
<dbReference type="PANTHER" id="PTHR42812:SF12">
    <property type="entry name" value="BETA-XYLOSIDASE-RELATED"/>
    <property type="match status" value="1"/>
</dbReference>
<dbReference type="SUPFAM" id="SSF49899">
    <property type="entry name" value="Concanavalin A-like lectins/glucanases"/>
    <property type="match status" value="1"/>
</dbReference>
<dbReference type="Pfam" id="PF04616">
    <property type="entry name" value="Glyco_hydro_43"/>
    <property type="match status" value="1"/>
</dbReference>
<dbReference type="OrthoDB" id="9801455at2"/>
<evidence type="ECO:0000256" key="5">
    <source>
        <dbReference type="PIRSR" id="PIRSR606710-2"/>
    </source>
</evidence>
<sequence>MNRTYQNPVQRGFFPDPSVIRVGDDYYMVNSSFQYFPAIPISHSRDMVHWHIIGHAIANSEWLDISDIRDSHGIWAPDISYVDGKFYIFATLRLNADGKRDNNVMRRQLVMVSHRPEGPYSKPVALEVDDIDPSHFVDTDGNRYMVIAAGAQAVPLTEDSLKVAGERRTVWSGTGERCPEGPHILKKGDYYYAMVAEGGTGYGHGINVARSRELFGEYEESPCNPVMRQKDPEAPIQRAGHGKLVQDQNGQWWCYYLCGRPNGGKYTTVGRESALDPVQWTEDGWFTVNGGRGPSLEQTAPDLPECVYERNLFDDFNDDKLNLEWEFVRNPDNGSWSLTERPGFFRIWTRDGQLNEIRAKNTLLRREQELSYQAETKVEFYPDKNGEQAGLTCYYSTVTYARCALCYEDGRKIQLVINRNRGEELIAEVPEVRECPVYLRVEAEGLTRTFFYSYDGAEWTEIGVLENCIYLCDEGVPDDRKRHTGTLVGIYANNGGCGSRKAADFDYFSYND</sequence>
<dbReference type="InterPro" id="IPR023296">
    <property type="entry name" value="Glyco_hydro_beta-prop_sf"/>
</dbReference>
<evidence type="ECO:0000256" key="3">
    <source>
        <dbReference type="ARBA" id="ARBA00023295"/>
    </source>
</evidence>
<evidence type="ECO:0000313" key="9">
    <source>
        <dbReference type="Proteomes" id="UP000236311"/>
    </source>
</evidence>
<evidence type="ECO:0000259" key="7">
    <source>
        <dbReference type="Pfam" id="PF17851"/>
    </source>
</evidence>
<dbReference type="InterPro" id="IPR006710">
    <property type="entry name" value="Glyco_hydro_43"/>
</dbReference>
<dbReference type="SUPFAM" id="SSF75005">
    <property type="entry name" value="Arabinanase/levansucrase/invertase"/>
    <property type="match status" value="1"/>
</dbReference>
<comment type="similarity">
    <text evidence="1 6">Belongs to the glycosyl hydrolase 43 family.</text>
</comment>
<keyword evidence="9" id="KW-1185">Reference proteome</keyword>
<dbReference type="Pfam" id="PF17851">
    <property type="entry name" value="GH43_C2"/>
    <property type="match status" value="1"/>
</dbReference>
<evidence type="ECO:0000256" key="4">
    <source>
        <dbReference type="PIRSR" id="PIRSR606710-1"/>
    </source>
</evidence>
<name>A0A2K4ZE10_9FIRM</name>
<dbReference type="RefSeq" id="WP_103238779.1">
    <property type="nucleotide sequence ID" value="NZ_CANRXC010000012.1"/>
</dbReference>
<evidence type="ECO:0000256" key="2">
    <source>
        <dbReference type="ARBA" id="ARBA00022801"/>
    </source>
</evidence>
<proteinExistence type="inferred from homology"/>
<dbReference type="PANTHER" id="PTHR42812">
    <property type="entry name" value="BETA-XYLOSIDASE"/>
    <property type="match status" value="1"/>
</dbReference>
<dbReference type="Gene3D" id="2.60.120.200">
    <property type="match status" value="1"/>
</dbReference>
<dbReference type="GO" id="GO:0005975">
    <property type="term" value="P:carbohydrate metabolic process"/>
    <property type="evidence" value="ECO:0007669"/>
    <property type="project" value="InterPro"/>
</dbReference>
<dbReference type="AlphaFoldDB" id="A0A2K4ZE10"/>
<dbReference type="InterPro" id="IPR051795">
    <property type="entry name" value="Glycosyl_Hydrlase_43"/>
</dbReference>
<dbReference type="EC" id="3.2.1.37" evidence="8"/>
<dbReference type="InterPro" id="IPR041542">
    <property type="entry name" value="GH43_C2"/>
</dbReference>
<reference evidence="8 9" key="1">
    <citation type="submission" date="2018-01" db="EMBL/GenBank/DDBJ databases">
        <authorList>
            <person name="Gaut B.S."/>
            <person name="Morton B.R."/>
            <person name="Clegg M.T."/>
            <person name="Duvall M.R."/>
        </authorList>
    </citation>
    <scope>NUCLEOTIDE SEQUENCE [LARGE SCALE GENOMIC DNA]</scope>
    <source>
        <strain evidence="8">GP69</strain>
    </source>
</reference>
<evidence type="ECO:0000256" key="1">
    <source>
        <dbReference type="ARBA" id="ARBA00009865"/>
    </source>
</evidence>
<gene>
    <name evidence="8" type="primary">xynB_2</name>
    <name evidence="8" type="ORF">AMURIS_01401</name>
</gene>
<feature type="site" description="Important for catalytic activity, responsible for pKa modulation of the active site Glu and correct orientation of both the proton donor and substrate" evidence="5">
    <location>
        <position position="132"/>
    </location>
</feature>
<dbReference type="CDD" id="cd08989">
    <property type="entry name" value="GH43_XYL-like"/>
    <property type="match status" value="1"/>
</dbReference>
<accession>A0A2K4ZE10</accession>
<feature type="active site" description="Proton acceptor" evidence="4">
    <location>
        <position position="16"/>
    </location>
</feature>